<keyword evidence="4 6" id="KW-1133">Transmembrane helix</keyword>
<sequence>MRGENYTTKPGGALGLLKLHPAASLENGTPLHSPVKPGTGTSTFSQATFNCTSLLLGLGLLSSPYAIAQTGWLGAVICVALAATNAYAAQLLVHCQRSTGCGTYQELAEAAVGRRTCLLIQVLFYTEVIGSLLGYCISIADNLAQIFPSSSFSLPGLSTRNILLLIACICVLPTIWMRDLSGLAFTSLWSVAASILLVIVVLAAASIDHIGFHHSIPLANIHGAPIAAGLYAFAFSGTTVFPNVYKSMKDPSKFTQALLWSFAITTFFVFGLGVAGAAMFGKATASQCLLPSPKPWMRCCKRSIKSILRECNWALHHWQVFAVVAAVCGTILSFQGLVESRKQHTS</sequence>
<name>A0A9D4ZPP2_ADICA</name>
<keyword evidence="2 6" id="KW-0812">Transmembrane</keyword>
<evidence type="ECO:0000313" key="9">
    <source>
        <dbReference type="Proteomes" id="UP000886520"/>
    </source>
</evidence>
<dbReference type="Proteomes" id="UP000886520">
    <property type="component" value="Chromosome 4"/>
</dbReference>
<dbReference type="GO" id="GO:0015179">
    <property type="term" value="F:L-amino acid transmembrane transporter activity"/>
    <property type="evidence" value="ECO:0007669"/>
    <property type="project" value="TreeGrafter"/>
</dbReference>
<dbReference type="GO" id="GO:0005774">
    <property type="term" value="C:vacuolar membrane"/>
    <property type="evidence" value="ECO:0007669"/>
    <property type="project" value="TreeGrafter"/>
</dbReference>
<feature type="transmembrane region" description="Helical" evidence="6">
    <location>
        <begin position="122"/>
        <end position="140"/>
    </location>
</feature>
<evidence type="ECO:0000256" key="4">
    <source>
        <dbReference type="ARBA" id="ARBA00022989"/>
    </source>
</evidence>
<dbReference type="PANTHER" id="PTHR22950:SF696">
    <property type="entry name" value="AMINO ACID TRANSPORTER TRANSMEMBRANE DOMAIN-CONTAINING PROTEIN"/>
    <property type="match status" value="1"/>
</dbReference>
<evidence type="ECO:0000256" key="1">
    <source>
        <dbReference type="ARBA" id="ARBA00004141"/>
    </source>
</evidence>
<keyword evidence="3" id="KW-0813">Transport</keyword>
<proteinExistence type="predicted"/>
<gene>
    <name evidence="8" type="ORF">GOP47_0003728</name>
</gene>
<feature type="transmembrane region" description="Helical" evidence="6">
    <location>
        <begin position="65"/>
        <end position="88"/>
    </location>
</feature>
<evidence type="ECO:0000256" key="2">
    <source>
        <dbReference type="ARBA" id="ARBA00022692"/>
    </source>
</evidence>
<feature type="transmembrane region" description="Helical" evidence="6">
    <location>
        <begin position="318"/>
        <end position="338"/>
    </location>
</feature>
<comment type="caution">
    <text evidence="8">The sequence shown here is derived from an EMBL/GenBank/DDBJ whole genome shotgun (WGS) entry which is preliminary data.</text>
</comment>
<comment type="subcellular location">
    <subcellularLocation>
        <location evidence="1">Membrane</location>
        <topology evidence="1">Multi-pass membrane protein</topology>
    </subcellularLocation>
</comment>
<reference evidence="8" key="1">
    <citation type="submission" date="2021-01" db="EMBL/GenBank/DDBJ databases">
        <title>Adiantum capillus-veneris genome.</title>
        <authorList>
            <person name="Fang Y."/>
            <person name="Liao Q."/>
        </authorList>
    </citation>
    <scope>NUCLEOTIDE SEQUENCE</scope>
    <source>
        <strain evidence="8">H3</strain>
        <tissue evidence="8">Leaf</tissue>
    </source>
</reference>
<feature type="transmembrane region" description="Helical" evidence="6">
    <location>
        <begin position="183"/>
        <end position="206"/>
    </location>
</feature>
<evidence type="ECO:0000313" key="8">
    <source>
        <dbReference type="EMBL" id="KAI5080545.1"/>
    </source>
</evidence>
<dbReference type="Gene3D" id="1.20.1740.10">
    <property type="entry name" value="Amino acid/polyamine transporter I"/>
    <property type="match status" value="1"/>
</dbReference>
<evidence type="ECO:0000256" key="3">
    <source>
        <dbReference type="ARBA" id="ARBA00022970"/>
    </source>
</evidence>
<evidence type="ECO:0000256" key="5">
    <source>
        <dbReference type="ARBA" id="ARBA00023136"/>
    </source>
</evidence>
<keyword evidence="5 6" id="KW-0472">Membrane</keyword>
<protein>
    <recommendedName>
        <fullName evidence="7">Amino acid transporter transmembrane domain-containing protein</fullName>
    </recommendedName>
</protein>
<evidence type="ECO:0000259" key="7">
    <source>
        <dbReference type="Pfam" id="PF01490"/>
    </source>
</evidence>
<organism evidence="8 9">
    <name type="scientific">Adiantum capillus-veneris</name>
    <name type="common">Maidenhair fern</name>
    <dbReference type="NCBI Taxonomy" id="13818"/>
    <lineage>
        <taxon>Eukaryota</taxon>
        <taxon>Viridiplantae</taxon>
        <taxon>Streptophyta</taxon>
        <taxon>Embryophyta</taxon>
        <taxon>Tracheophyta</taxon>
        <taxon>Polypodiopsida</taxon>
        <taxon>Polypodiidae</taxon>
        <taxon>Polypodiales</taxon>
        <taxon>Pteridineae</taxon>
        <taxon>Pteridaceae</taxon>
        <taxon>Vittarioideae</taxon>
        <taxon>Adiantum</taxon>
    </lineage>
</organism>
<dbReference type="OrthoDB" id="655540at2759"/>
<feature type="transmembrane region" description="Helical" evidence="6">
    <location>
        <begin position="226"/>
        <end position="245"/>
    </location>
</feature>
<keyword evidence="3" id="KW-0029">Amino-acid transport</keyword>
<dbReference type="AlphaFoldDB" id="A0A9D4ZPP2"/>
<feature type="transmembrane region" description="Helical" evidence="6">
    <location>
        <begin position="257"/>
        <end position="280"/>
    </location>
</feature>
<evidence type="ECO:0000256" key="6">
    <source>
        <dbReference type="SAM" id="Phobius"/>
    </source>
</evidence>
<feature type="transmembrane region" description="Helical" evidence="6">
    <location>
        <begin position="160"/>
        <end position="176"/>
    </location>
</feature>
<keyword evidence="9" id="KW-1185">Reference proteome</keyword>
<accession>A0A9D4ZPP2</accession>
<dbReference type="InterPro" id="IPR013057">
    <property type="entry name" value="AA_transpt_TM"/>
</dbReference>
<dbReference type="PANTHER" id="PTHR22950">
    <property type="entry name" value="AMINO ACID TRANSPORTER"/>
    <property type="match status" value="1"/>
</dbReference>
<dbReference type="Pfam" id="PF01490">
    <property type="entry name" value="Aa_trans"/>
    <property type="match status" value="1"/>
</dbReference>
<dbReference type="EMBL" id="JABFUD020000004">
    <property type="protein sequence ID" value="KAI5080545.1"/>
    <property type="molecule type" value="Genomic_DNA"/>
</dbReference>
<feature type="domain" description="Amino acid transporter transmembrane" evidence="7">
    <location>
        <begin position="41"/>
        <end position="299"/>
    </location>
</feature>